<evidence type="ECO:0000313" key="4">
    <source>
        <dbReference type="Proteomes" id="UP000077266"/>
    </source>
</evidence>
<evidence type="ECO:0000256" key="1">
    <source>
        <dbReference type="SAM" id="Phobius"/>
    </source>
</evidence>
<protein>
    <submittedName>
        <fullName evidence="3">Uncharacterized protein</fullName>
    </submittedName>
</protein>
<dbReference type="AlphaFoldDB" id="A0A165KTW8"/>
<gene>
    <name evidence="3" type="ORF">EXIGLDRAFT_764941</name>
</gene>
<evidence type="ECO:0000313" key="3">
    <source>
        <dbReference type="EMBL" id="KZV96874.1"/>
    </source>
</evidence>
<keyword evidence="2" id="KW-0732">Signal</keyword>
<keyword evidence="1" id="KW-0472">Membrane</keyword>
<feature type="signal peptide" evidence="2">
    <location>
        <begin position="1"/>
        <end position="23"/>
    </location>
</feature>
<reference evidence="3 4" key="1">
    <citation type="journal article" date="2016" name="Mol. Biol. Evol.">
        <title>Comparative Genomics of Early-Diverging Mushroom-Forming Fungi Provides Insights into the Origins of Lignocellulose Decay Capabilities.</title>
        <authorList>
            <person name="Nagy L.G."/>
            <person name="Riley R."/>
            <person name="Tritt A."/>
            <person name="Adam C."/>
            <person name="Daum C."/>
            <person name="Floudas D."/>
            <person name="Sun H."/>
            <person name="Yadav J.S."/>
            <person name="Pangilinan J."/>
            <person name="Larsson K.H."/>
            <person name="Matsuura K."/>
            <person name="Barry K."/>
            <person name="Labutti K."/>
            <person name="Kuo R."/>
            <person name="Ohm R.A."/>
            <person name="Bhattacharya S.S."/>
            <person name="Shirouzu T."/>
            <person name="Yoshinaga Y."/>
            <person name="Martin F.M."/>
            <person name="Grigoriev I.V."/>
            <person name="Hibbett D.S."/>
        </authorList>
    </citation>
    <scope>NUCLEOTIDE SEQUENCE [LARGE SCALE GENOMIC DNA]</scope>
    <source>
        <strain evidence="3 4">HHB12029</strain>
    </source>
</reference>
<keyword evidence="1" id="KW-1133">Transmembrane helix</keyword>
<keyword evidence="4" id="KW-1185">Reference proteome</keyword>
<dbReference type="InterPro" id="IPR008657">
    <property type="entry name" value="JTB"/>
</dbReference>
<proteinExistence type="predicted"/>
<dbReference type="Pfam" id="PF05439">
    <property type="entry name" value="JTB"/>
    <property type="match status" value="1"/>
</dbReference>
<dbReference type="GO" id="GO:0016020">
    <property type="term" value="C:membrane"/>
    <property type="evidence" value="ECO:0007669"/>
    <property type="project" value="InterPro"/>
</dbReference>
<keyword evidence="1" id="KW-0812">Transmembrane</keyword>
<sequence length="158" mass="17778">MARRRQHLLLFIALCCLLVTAVADVDDDLEPAPELSYTCTRFGICEPCPSNALHQPYCQPYGNRRLLHCVSKNSTHDDDEHGHDEHSVNDGHIPAWESCGRSPTQQRQEYWQFIACNVFFAMVALVVLFARTQVVAAMQARRLAARIGVRWTAGVGAR</sequence>
<evidence type="ECO:0000256" key="2">
    <source>
        <dbReference type="SAM" id="SignalP"/>
    </source>
</evidence>
<dbReference type="Proteomes" id="UP000077266">
    <property type="component" value="Unassembled WGS sequence"/>
</dbReference>
<organism evidence="3 4">
    <name type="scientific">Exidia glandulosa HHB12029</name>
    <dbReference type="NCBI Taxonomy" id="1314781"/>
    <lineage>
        <taxon>Eukaryota</taxon>
        <taxon>Fungi</taxon>
        <taxon>Dikarya</taxon>
        <taxon>Basidiomycota</taxon>
        <taxon>Agaricomycotina</taxon>
        <taxon>Agaricomycetes</taxon>
        <taxon>Auriculariales</taxon>
        <taxon>Exidiaceae</taxon>
        <taxon>Exidia</taxon>
    </lineage>
</organism>
<accession>A0A165KTW8</accession>
<feature type="chain" id="PRO_5007861106" evidence="2">
    <location>
        <begin position="24"/>
        <end position="158"/>
    </location>
</feature>
<name>A0A165KTW8_EXIGL</name>
<dbReference type="EMBL" id="KV425937">
    <property type="protein sequence ID" value="KZV96874.1"/>
    <property type="molecule type" value="Genomic_DNA"/>
</dbReference>
<dbReference type="OrthoDB" id="2525787at2759"/>
<dbReference type="InParanoid" id="A0A165KTW8"/>
<feature type="transmembrane region" description="Helical" evidence="1">
    <location>
        <begin position="110"/>
        <end position="130"/>
    </location>
</feature>